<feature type="transmembrane region" description="Helical" evidence="1">
    <location>
        <begin position="9"/>
        <end position="34"/>
    </location>
</feature>
<gene>
    <name evidence="2" type="ORF">CF651_00720</name>
</gene>
<evidence type="ECO:0000313" key="2">
    <source>
        <dbReference type="EMBL" id="OXM87676.1"/>
    </source>
</evidence>
<comment type="caution">
    <text evidence="2">The sequence shown here is derived from an EMBL/GenBank/DDBJ whole genome shotgun (WGS) entry which is preliminary data.</text>
</comment>
<proteinExistence type="predicted"/>
<keyword evidence="1" id="KW-0472">Membrane</keyword>
<keyword evidence="1" id="KW-0812">Transmembrane</keyword>
<keyword evidence="3" id="KW-1185">Reference proteome</keyword>
<accession>A0A229UVW0</accession>
<dbReference type="Proteomes" id="UP000215509">
    <property type="component" value="Unassembled WGS sequence"/>
</dbReference>
<name>A0A229UVW0_9BACL</name>
<evidence type="ECO:0000313" key="3">
    <source>
        <dbReference type="Proteomes" id="UP000215509"/>
    </source>
</evidence>
<organism evidence="2 3">
    <name type="scientific">Paenibacillus rigui</name>
    <dbReference type="NCBI Taxonomy" id="554312"/>
    <lineage>
        <taxon>Bacteria</taxon>
        <taxon>Bacillati</taxon>
        <taxon>Bacillota</taxon>
        <taxon>Bacilli</taxon>
        <taxon>Bacillales</taxon>
        <taxon>Paenibacillaceae</taxon>
        <taxon>Paenibacillus</taxon>
    </lineage>
</organism>
<protein>
    <submittedName>
        <fullName evidence="2">Uncharacterized protein</fullName>
    </submittedName>
</protein>
<sequence>MKRNMTLNIAAWCCCGLGILTVIIGFGIGPILPYQDPTPELVQIFNKQSYRSSIVMKIGITMIAGSLLLLLVRKIFRRKS</sequence>
<dbReference type="AlphaFoldDB" id="A0A229UVW0"/>
<feature type="transmembrane region" description="Helical" evidence="1">
    <location>
        <begin position="54"/>
        <end position="72"/>
    </location>
</feature>
<keyword evidence="1" id="KW-1133">Transmembrane helix</keyword>
<reference evidence="2 3" key="1">
    <citation type="submission" date="2017-07" db="EMBL/GenBank/DDBJ databases">
        <title>Genome sequencing and assembly of Paenibacillus rigui.</title>
        <authorList>
            <person name="Mayilraj S."/>
        </authorList>
    </citation>
    <scope>NUCLEOTIDE SEQUENCE [LARGE SCALE GENOMIC DNA]</scope>
    <source>
        <strain evidence="2 3">JCM 16352</strain>
    </source>
</reference>
<dbReference type="EMBL" id="NMQW01000002">
    <property type="protein sequence ID" value="OXM87676.1"/>
    <property type="molecule type" value="Genomic_DNA"/>
</dbReference>
<evidence type="ECO:0000256" key="1">
    <source>
        <dbReference type="SAM" id="Phobius"/>
    </source>
</evidence>